<dbReference type="Proteomes" id="UP000316213">
    <property type="component" value="Unassembled WGS sequence"/>
</dbReference>
<dbReference type="Gene3D" id="3.40.50.300">
    <property type="entry name" value="P-loop containing nucleotide triphosphate hydrolases"/>
    <property type="match status" value="1"/>
</dbReference>
<accession>A0A5C6A901</accession>
<dbReference type="SUPFAM" id="SSF52540">
    <property type="entry name" value="P-loop containing nucleoside triphosphate hydrolases"/>
    <property type="match status" value="1"/>
</dbReference>
<gene>
    <name evidence="1" type="primary">ptk_2</name>
    <name evidence="1" type="ORF">Pla100_29530</name>
</gene>
<sequence>MASNRFASILTNVGWPTQRSGDPVGLIGLTGCHPGHGVSTISGKVAEAAAASQKRTLLVDFDFENPTLHRLLDLRLEPGLTDLINTDQDPNTLVQPTSDPHLCLLSAGNCDRPPTWNEESIRAIFRTMLVEYDLVVCDIPILGTQPHVESALASMDRVLLVVDYATTSSNQLTSRRRLMDRCGISVSGVVLNRVRSDSGDRGV</sequence>
<dbReference type="PANTHER" id="PTHR32309:SF13">
    <property type="entry name" value="FERRIC ENTEROBACTIN TRANSPORT PROTEIN FEPE"/>
    <property type="match status" value="1"/>
</dbReference>
<dbReference type="EC" id="2.7.10.-" evidence="1"/>
<dbReference type="InterPro" id="IPR027417">
    <property type="entry name" value="P-loop_NTPase"/>
</dbReference>
<comment type="caution">
    <text evidence="1">The sequence shown here is derived from an EMBL/GenBank/DDBJ whole genome shotgun (WGS) entry which is preliminary data.</text>
</comment>
<name>A0A5C6A901_9BACT</name>
<organism evidence="1 2">
    <name type="scientific">Neorhodopirellula pilleata</name>
    <dbReference type="NCBI Taxonomy" id="2714738"/>
    <lineage>
        <taxon>Bacteria</taxon>
        <taxon>Pseudomonadati</taxon>
        <taxon>Planctomycetota</taxon>
        <taxon>Planctomycetia</taxon>
        <taxon>Pirellulales</taxon>
        <taxon>Pirellulaceae</taxon>
        <taxon>Neorhodopirellula</taxon>
    </lineage>
</organism>
<proteinExistence type="predicted"/>
<evidence type="ECO:0000313" key="1">
    <source>
        <dbReference type="EMBL" id="TWT96472.1"/>
    </source>
</evidence>
<protein>
    <submittedName>
        <fullName evidence="1">Tyrosine-protein kinase ptk</fullName>
        <ecNumber evidence="1">2.7.10.-</ecNumber>
    </submittedName>
</protein>
<keyword evidence="1" id="KW-0418">Kinase</keyword>
<dbReference type="PANTHER" id="PTHR32309">
    <property type="entry name" value="TYROSINE-PROTEIN KINASE"/>
    <property type="match status" value="1"/>
</dbReference>
<dbReference type="InterPro" id="IPR050445">
    <property type="entry name" value="Bact_polysacc_biosynth/exp"/>
</dbReference>
<dbReference type="GO" id="GO:0004713">
    <property type="term" value="F:protein tyrosine kinase activity"/>
    <property type="evidence" value="ECO:0007669"/>
    <property type="project" value="TreeGrafter"/>
</dbReference>
<evidence type="ECO:0000313" key="2">
    <source>
        <dbReference type="Proteomes" id="UP000316213"/>
    </source>
</evidence>
<reference evidence="1 2" key="1">
    <citation type="submission" date="2019-02" db="EMBL/GenBank/DDBJ databases">
        <title>Deep-cultivation of Planctomycetes and their phenomic and genomic characterization uncovers novel biology.</title>
        <authorList>
            <person name="Wiegand S."/>
            <person name="Jogler M."/>
            <person name="Boedeker C."/>
            <person name="Pinto D."/>
            <person name="Vollmers J."/>
            <person name="Rivas-Marin E."/>
            <person name="Kohn T."/>
            <person name="Peeters S.H."/>
            <person name="Heuer A."/>
            <person name="Rast P."/>
            <person name="Oberbeckmann S."/>
            <person name="Bunk B."/>
            <person name="Jeske O."/>
            <person name="Meyerdierks A."/>
            <person name="Storesund J.E."/>
            <person name="Kallscheuer N."/>
            <person name="Luecker S."/>
            <person name="Lage O.M."/>
            <person name="Pohl T."/>
            <person name="Merkel B.J."/>
            <person name="Hornburger P."/>
            <person name="Mueller R.-W."/>
            <person name="Bruemmer F."/>
            <person name="Labrenz M."/>
            <person name="Spormann A.M."/>
            <person name="Op Den Camp H."/>
            <person name="Overmann J."/>
            <person name="Amann R."/>
            <person name="Jetten M.S.M."/>
            <person name="Mascher T."/>
            <person name="Medema M.H."/>
            <person name="Devos D.P."/>
            <person name="Kaster A.-K."/>
            <person name="Ovreas L."/>
            <person name="Rohde M."/>
            <person name="Galperin M.Y."/>
            <person name="Jogler C."/>
        </authorList>
    </citation>
    <scope>NUCLEOTIDE SEQUENCE [LARGE SCALE GENOMIC DNA]</scope>
    <source>
        <strain evidence="1 2">Pla100</strain>
    </source>
</reference>
<keyword evidence="2" id="KW-1185">Reference proteome</keyword>
<dbReference type="AlphaFoldDB" id="A0A5C6A901"/>
<dbReference type="RefSeq" id="WP_197167938.1">
    <property type="nucleotide sequence ID" value="NZ_SJPM01000005.1"/>
</dbReference>
<keyword evidence="1" id="KW-0808">Transferase</keyword>
<dbReference type="GO" id="GO:0005886">
    <property type="term" value="C:plasma membrane"/>
    <property type="evidence" value="ECO:0007669"/>
    <property type="project" value="TreeGrafter"/>
</dbReference>
<dbReference type="EMBL" id="SJPM01000005">
    <property type="protein sequence ID" value="TWT96472.1"/>
    <property type="molecule type" value="Genomic_DNA"/>
</dbReference>